<evidence type="ECO:0000256" key="2">
    <source>
        <dbReference type="ARBA" id="ARBA00009320"/>
    </source>
</evidence>
<dbReference type="GO" id="GO:0008652">
    <property type="term" value="P:amino acid biosynthetic process"/>
    <property type="evidence" value="ECO:0007669"/>
    <property type="project" value="UniProtKB-ARBA"/>
</dbReference>
<name>A0A3E2VW19_CLOIN</name>
<evidence type="ECO:0000256" key="8">
    <source>
        <dbReference type="ARBA" id="ARBA00022898"/>
    </source>
</evidence>
<dbReference type="InterPro" id="IPR036038">
    <property type="entry name" value="Aminotransferase-like"/>
</dbReference>
<dbReference type="NCBIfam" id="TIGR01121">
    <property type="entry name" value="D_amino_aminoT"/>
    <property type="match status" value="1"/>
</dbReference>
<dbReference type="GO" id="GO:0046416">
    <property type="term" value="P:D-amino acid metabolic process"/>
    <property type="evidence" value="ECO:0007669"/>
    <property type="project" value="InterPro"/>
</dbReference>
<comment type="subunit">
    <text evidence="3">Homodimer.</text>
</comment>
<keyword evidence="7 13" id="KW-0808">Transferase</keyword>
<comment type="catalytic activity">
    <reaction evidence="12">
        <text>D-alanine + 2-oxoglutarate = D-glutamate + pyruvate</text>
        <dbReference type="Rhea" id="RHEA:15869"/>
        <dbReference type="ChEBI" id="CHEBI:15361"/>
        <dbReference type="ChEBI" id="CHEBI:16810"/>
        <dbReference type="ChEBI" id="CHEBI:29986"/>
        <dbReference type="ChEBI" id="CHEBI:57416"/>
        <dbReference type="EC" id="2.6.1.21"/>
    </reaction>
</comment>
<proteinExistence type="inferred from homology"/>
<dbReference type="InterPro" id="IPR043132">
    <property type="entry name" value="BCAT-like_C"/>
</dbReference>
<gene>
    <name evidence="13" type="primary">dat</name>
    <name evidence="13" type="ORF">DXA38_12280</name>
</gene>
<evidence type="ECO:0000256" key="10">
    <source>
        <dbReference type="ARBA" id="ARBA00033316"/>
    </source>
</evidence>
<dbReference type="Gene3D" id="3.30.470.10">
    <property type="match status" value="1"/>
</dbReference>
<dbReference type="EC" id="2.6.1.21" evidence="4"/>
<comment type="similarity">
    <text evidence="2">Belongs to the class-IV pyridoxal-phosphate-dependent aminotransferase family.</text>
</comment>
<evidence type="ECO:0000256" key="5">
    <source>
        <dbReference type="ARBA" id="ARBA00021779"/>
    </source>
</evidence>
<dbReference type="GO" id="GO:0046394">
    <property type="term" value="P:carboxylic acid biosynthetic process"/>
    <property type="evidence" value="ECO:0007669"/>
    <property type="project" value="UniProtKB-ARBA"/>
</dbReference>
<dbReference type="SUPFAM" id="SSF56752">
    <property type="entry name" value="D-aminoacid aminotransferase-like PLP-dependent enzymes"/>
    <property type="match status" value="1"/>
</dbReference>
<dbReference type="PANTHER" id="PTHR42743">
    <property type="entry name" value="AMINO-ACID AMINOTRANSFERASE"/>
    <property type="match status" value="1"/>
</dbReference>
<protein>
    <recommendedName>
        <fullName evidence="5">D-alanine aminotransferase</fullName>
        <ecNumber evidence="4">2.6.1.21</ecNumber>
    </recommendedName>
    <alternativeName>
        <fullName evidence="11">D-amino acid aminotransferase</fullName>
    </alternativeName>
    <alternativeName>
        <fullName evidence="9">D-amino acid transaminase</fullName>
    </alternativeName>
    <alternativeName>
        <fullName evidence="10">D-aspartate aminotransferase</fullName>
    </alternativeName>
</protein>
<organism evidence="13 14">
    <name type="scientific">Clostridium innocuum</name>
    <dbReference type="NCBI Taxonomy" id="1522"/>
    <lineage>
        <taxon>Bacteria</taxon>
        <taxon>Bacillati</taxon>
        <taxon>Bacillota</taxon>
        <taxon>Clostridia</taxon>
        <taxon>Eubacteriales</taxon>
        <taxon>Clostridiaceae</taxon>
        <taxon>Clostridium</taxon>
    </lineage>
</organism>
<evidence type="ECO:0000256" key="1">
    <source>
        <dbReference type="ARBA" id="ARBA00001933"/>
    </source>
</evidence>
<dbReference type="InterPro" id="IPR005784">
    <property type="entry name" value="D_amino_transT"/>
</dbReference>
<dbReference type="PANTHER" id="PTHR42743:SF10">
    <property type="entry name" value="D-ALANINE AMINOTRANSFERASE"/>
    <property type="match status" value="1"/>
</dbReference>
<dbReference type="InterPro" id="IPR043131">
    <property type="entry name" value="BCAT-like_N"/>
</dbReference>
<dbReference type="FunFam" id="3.20.10.10:FF:000002">
    <property type="entry name" value="D-alanine aminotransferase"/>
    <property type="match status" value="1"/>
</dbReference>
<keyword evidence="8" id="KW-0663">Pyridoxal phosphate</keyword>
<evidence type="ECO:0000256" key="6">
    <source>
        <dbReference type="ARBA" id="ARBA00022576"/>
    </source>
</evidence>
<evidence type="ECO:0000256" key="12">
    <source>
        <dbReference type="ARBA" id="ARBA00047911"/>
    </source>
</evidence>
<evidence type="ECO:0000313" key="14">
    <source>
        <dbReference type="Proteomes" id="UP000260025"/>
    </source>
</evidence>
<sequence>MKYLWKGSFVDKEDIHIDLHDRGYQFGDGIYEVTHVYNGVLFALDEHIDRLINSAAFIELNLRHTKDEIATFCRGLVEQNHIENGYIYLQVTRGDGTLRNHGFLMYEEQQPVFCGFAQSSTRSEEKMVKGADAITVEDRRSLMCNVKSLNLLPNCLAKHAAQKKGVSKAIMVRDNIVTEEKSGNIFIVKDGVVLTHPNGGKILPGITKKLIIELLHQHNIPIWEKEFSEEELLHADEVMVTDTNSEIVPVIKVNDIMIGNGVRGEITKNIQMLYKSLIEEKCGKL</sequence>
<comment type="cofactor">
    <cofactor evidence="1">
        <name>pyridoxal 5'-phosphate</name>
        <dbReference type="ChEBI" id="CHEBI:597326"/>
    </cofactor>
</comment>
<evidence type="ECO:0000313" key="13">
    <source>
        <dbReference type="EMBL" id="RGC14838.1"/>
    </source>
</evidence>
<dbReference type="EMBL" id="QVEV01000017">
    <property type="protein sequence ID" value="RGC14838.1"/>
    <property type="molecule type" value="Genomic_DNA"/>
</dbReference>
<dbReference type="RefSeq" id="WP_117443423.1">
    <property type="nucleotide sequence ID" value="NZ_JAJFEN010000014.1"/>
</dbReference>
<dbReference type="Gene3D" id="3.20.10.10">
    <property type="entry name" value="D-amino Acid Aminotransferase, subunit A, domain 2"/>
    <property type="match status" value="1"/>
</dbReference>
<evidence type="ECO:0000256" key="11">
    <source>
        <dbReference type="ARBA" id="ARBA00033391"/>
    </source>
</evidence>
<dbReference type="OrthoDB" id="9805628at2"/>
<dbReference type="GO" id="GO:0030170">
    <property type="term" value="F:pyridoxal phosphate binding"/>
    <property type="evidence" value="ECO:0007669"/>
    <property type="project" value="InterPro"/>
</dbReference>
<comment type="caution">
    <text evidence="13">The sequence shown here is derived from an EMBL/GenBank/DDBJ whole genome shotgun (WGS) entry which is preliminary data.</text>
</comment>
<dbReference type="GO" id="GO:0005829">
    <property type="term" value="C:cytosol"/>
    <property type="evidence" value="ECO:0007669"/>
    <property type="project" value="TreeGrafter"/>
</dbReference>
<dbReference type="InterPro" id="IPR050571">
    <property type="entry name" value="Class-IV_PLP-Dep_Aminotrnsfr"/>
</dbReference>
<evidence type="ECO:0000256" key="3">
    <source>
        <dbReference type="ARBA" id="ARBA00011738"/>
    </source>
</evidence>
<dbReference type="InterPro" id="IPR001544">
    <property type="entry name" value="Aminotrans_IV"/>
</dbReference>
<dbReference type="Pfam" id="PF01063">
    <property type="entry name" value="Aminotran_4"/>
    <property type="match status" value="1"/>
</dbReference>
<dbReference type="GO" id="GO:0047810">
    <property type="term" value="F:D-alanine-2-oxoglutarate aminotransferase activity"/>
    <property type="evidence" value="ECO:0007669"/>
    <property type="project" value="UniProtKB-EC"/>
</dbReference>
<evidence type="ECO:0000256" key="9">
    <source>
        <dbReference type="ARBA" id="ARBA00030138"/>
    </source>
</evidence>
<evidence type="ECO:0000256" key="4">
    <source>
        <dbReference type="ARBA" id="ARBA00012874"/>
    </source>
</evidence>
<dbReference type="AlphaFoldDB" id="A0A3E2VW19"/>
<evidence type="ECO:0000256" key="7">
    <source>
        <dbReference type="ARBA" id="ARBA00022679"/>
    </source>
</evidence>
<reference evidence="13 14" key="1">
    <citation type="submission" date="2018-08" db="EMBL/GenBank/DDBJ databases">
        <title>A genome reference for cultivated species of the human gut microbiota.</title>
        <authorList>
            <person name="Zou Y."/>
            <person name="Xue W."/>
            <person name="Luo G."/>
        </authorList>
    </citation>
    <scope>NUCLEOTIDE SEQUENCE [LARGE SCALE GENOMIC DNA]</scope>
    <source>
        <strain evidence="13 14">OF01-2LB</strain>
    </source>
</reference>
<keyword evidence="6 13" id="KW-0032">Aminotransferase</keyword>
<accession>A0A3E2VW19</accession>
<dbReference type="Proteomes" id="UP000260025">
    <property type="component" value="Unassembled WGS sequence"/>
</dbReference>